<dbReference type="Pfam" id="PF08028">
    <property type="entry name" value="Acyl-CoA_dh_2"/>
    <property type="match status" value="1"/>
</dbReference>
<dbReference type="GO" id="GO:0016627">
    <property type="term" value="F:oxidoreductase activity, acting on the CH-CH group of donors"/>
    <property type="evidence" value="ECO:0007669"/>
    <property type="project" value="InterPro"/>
</dbReference>
<evidence type="ECO:0000259" key="2">
    <source>
        <dbReference type="Pfam" id="PF08028"/>
    </source>
</evidence>
<keyword evidence="1" id="KW-0560">Oxidoreductase</keyword>
<dbReference type="InterPro" id="IPR046373">
    <property type="entry name" value="Acyl-CoA_Oxase/DH_mid-dom_sf"/>
</dbReference>
<evidence type="ECO:0000256" key="1">
    <source>
        <dbReference type="ARBA" id="ARBA00023002"/>
    </source>
</evidence>
<gene>
    <name evidence="3" type="ORF">UFOPK1392_00818</name>
    <name evidence="4" type="ORF">UFOPK3733_01114</name>
</gene>
<dbReference type="InterPro" id="IPR009100">
    <property type="entry name" value="AcylCoA_DH/oxidase_NM_dom_sf"/>
</dbReference>
<dbReference type="InterPro" id="IPR013107">
    <property type="entry name" value="Acyl-CoA_DH_C"/>
</dbReference>
<dbReference type="EMBL" id="CAFBNC010000050">
    <property type="protein sequence ID" value="CAB4938214.1"/>
    <property type="molecule type" value="Genomic_DNA"/>
</dbReference>
<dbReference type="SUPFAM" id="SSF47203">
    <property type="entry name" value="Acyl-CoA dehydrogenase C-terminal domain-like"/>
    <property type="match status" value="1"/>
</dbReference>
<dbReference type="InterPro" id="IPR037069">
    <property type="entry name" value="AcylCoA_DH/ox_N_sf"/>
</dbReference>
<reference evidence="3" key="1">
    <citation type="submission" date="2020-05" db="EMBL/GenBank/DDBJ databases">
        <authorList>
            <person name="Chiriac C."/>
            <person name="Salcher M."/>
            <person name="Ghai R."/>
            <person name="Kavagutti S V."/>
        </authorList>
    </citation>
    <scope>NUCLEOTIDE SEQUENCE</scope>
</reference>
<dbReference type="SUPFAM" id="SSF56645">
    <property type="entry name" value="Acyl-CoA dehydrogenase NM domain-like"/>
    <property type="match status" value="1"/>
</dbReference>
<accession>A0A6J5YA60</accession>
<dbReference type="GO" id="GO:0050660">
    <property type="term" value="F:flavin adenine dinucleotide binding"/>
    <property type="evidence" value="ECO:0007669"/>
    <property type="project" value="InterPro"/>
</dbReference>
<dbReference type="PIRSF" id="PIRSF016578">
    <property type="entry name" value="HsaA"/>
    <property type="match status" value="1"/>
</dbReference>
<dbReference type="InterPro" id="IPR036250">
    <property type="entry name" value="AcylCo_DH-like_C"/>
</dbReference>
<feature type="domain" description="Acyl-CoA dehydrogenase C-terminal" evidence="2">
    <location>
        <begin position="240"/>
        <end position="371"/>
    </location>
</feature>
<dbReference type="Gene3D" id="1.10.540.10">
    <property type="entry name" value="Acyl-CoA dehydrogenase/oxidase, N-terminal domain"/>
    <property type="match status" value="1"/>
</dbReference>
<dbReference type="Gene3D" id="1.20.140.10">
    <property type="entry name" value="Butyryl-CoA Dehydrogenase, subunit A, domain 3"/>
    <property type="match status" value="1"/>
</dbReference>
<dbReference type="EMBL" id="CAEMXZ010000026">
    <property type="protein sequence ID" value="CAB4323074.1"/>
    <property type="molecule type" value="Genomic_DNA"/>
</dbReference>
<evidence type="ECO:0000313" key="3">
    <source>
        <dbReference type="EMBL" id="CAB4323074.1"/>
    </source>
</evidence>
<dbReference type="AlphaFoldDB" id="A0A6J5YA60"/>
<proteinExistence type="predicted"/>
<protein>
    <submittedName>
        <fullName evidence="3">Unannotated protein</fullName>
    </submittedName>
</protein>
<dbReference type="Gene3D" id="2.40.110.10">
    <property type="entry name" value="Butyryl-CoA Dehydrogenase, subunit A, domain 2"/>
    <property type="match status" value="1"/>
</dbReference>
<sequence length="392" mass="42270">MAMTLLGEHGTDLIDSMAAIVTAEAAACESSRTMTAAVVDAMWDGGLMRYMNPAAAGGVEPTFAEMLEMWQRMAWLDGSFGWIGIANLPSAAAVAAYLPQEGFNEVFGGEERVTLGGQFAPNGQGIKVEGGYTVSGSWNFGSGTGHSAFVCAGFLPLIDGNFCFDENGEVMLMAAVIPRDEITFTDGWHVQGLRGTGSYDYNVSELFVPEHRTFNLFARTPFRGSSPAFHMGLMAITAAGHAGWALGVAESMLDDVRDLALVKARMGEMETMAHKQSFQRGYAHHLGMWRAARLLVVDTFSRVEAEVAAGSELTPTMRADMRISATYATEACREVAQWAHLAAGTTAIREGSRLERAFRDLYTGTQHAFISEKTYTDAAQVLLGLVADQRGL</sequence>
<evidence type="ECO:0000313" key="4">
    <source>
        <dbReference type="EMBL" id="CAB4938214.1"/>
    </source>
</evidence>
<organism evidence="3">
    <name type="scientific">freshwater metagenome</name>
    <dbReference type="NCBI Taxonomy" id="449393"/>
    <lineage>
        <taxon>unclassified sequences</taxon>
        <taxon>metagenomes</taxon>
        <taxon>ecological metagenomes</taxon>
    </lineage>
</organism>
<name>A0A6J5YA60_9ZZZZ</name>